<dbReference type="InParanoid" id="A0A068UHX3"/>
<organism evidence="2 3">
    <name type="scientific">Coffea canephora</name>
    <name type="common">Robusta coffee</name>
    <dbReference type="NCBI Taxonomy" id="49390"/>
    <lineage>
        <taxon>Eukaryota</taxon>
        <taxon>Viridiplantae</taxon>
        <taxon>Streptophyta</taxon>
        <taxon>Embryophyta</taxon>
        <taxon>Tracheophyta</taxon>
        <taxon>Spermatophyta</taxon>
        <taxon>Magnoliopsida</taxon>
        <taxon>eudicotyledons</taxon>
        <taxon>Gunneridae</taxon>
        <taxon>Pentapetalae</taxon>
        <taxon>asterids</taxon>
        <taxon>lamiids</taxon>
        <taxon>Gentianales</taxon>
        <taxon>Rubiaceae</taxon>
        <taxon>Ixoroideae</taxon>
        <taxon>Gardenieae complex</taxon>
        <taxon>Bertiereae - Coffeeae clade</taxon>
        <taxon>Coffeeae</taxon>
        <taxon>Coffea</taxon>
    </lineage>
</organism>
<accession>A0A068UHX3</accession>
<keyword evidence="3" id="KW-1185">Reference proteome</keyword>
<proteinExistence type="predicted"/>
<gene>
    <name evidence="2" type="ORF">GSCOC_T00025382001</name>
</gene>
<keyword evidence="1" id="KW-1133">Transmembrane helix</keyword>
<keyword evidence="1" id="KW-0812">Transmembrane</keyword>
<evidence type="ECO:0000256" key="1">
    <source>
        <dbReference type="SAM" id="Phobius"/>
    </source>
</evidence>
<reference evidence="3" key="1">
    <citation type="journal article" date="2014" name="Science">
        <title>The coffee genome provides insight into the convergent evolution of caffeine biosynthesis.</title>
        <authorList>
            <person name="Denoeud F."/>
            <person name="Carretero-Paulet L."/>
            <person name="Dereeper A."/>
            <person name="Droc G."/>
            <person name="Guyot R."/>
            <person name="Pietrella M."/>
            <person name="Zheng C."/>
            <person name="Alberti A."/>
            <person name="Anthony F."/>
            <person name="Aprea G."/>
            <person name="Aury J.M."/>
            <person name="Bento P."/>
            <person name="Bernard M."/>
            <person name="Bocs S."/>
            <person name="Campa C."/>
            <person name="Cenci A."/>
            <person name="Combes M.C."/>
            <person name="Crouzillat D."/>
            <person name="Da Silva C."/>
            <person name="Daddiego L."/>
            <person name="De Bellis F."/>
            <person name="Dussert S."/>
            <person name="Garsmeur O."/>
            <person name="Gayraud T."/>
            <person name="Guignon V."/>
            <person name="Jahn K."/>
            <person name="Jamilloux V."/>
            <person name="Joet T."/>
            <person name="Labadie K."/>
            <person name="Lan T."/>
            <person name="Leclercq J."/>
            <person name="Lepelley M."/>
            <person name="Leroy T."/>
            <person name="Li L.T."/>
            <person name="Librado P."/>
            <person name="Lopez L."/>
            <person name="Munoz A."/>
            <person name="Noel B."/>
            <person name="Pallavicini A."/>
            <person name="Perrotta G."/>
            <person name="Poncet V."/>
            <person name="Pot D."/>
            <person name="Priyono X."/>
            <person name="Rigoreau M."/>
            <person name="Rouard M."/>
            <person name="Rozas J."/>
            <person name="Tranchant-Dubreuil C."/>
            <person name="VanBuren R."/>
            <person name="Zhang Q."/>
            <person name="Andrade A.C."/>
            <person name="Argout X."/>
            <person name="Bertrand B."/>
            <person name="de Kochko A."/>
            <person name="Graziosi G."/>
            <person name="Henry R.J."/>
            <person name="Jayarama X."/>
            <person name="Ming R."/>
            <person name="Nagai C."/>
            <person name="Rounsley S."/>
            <person name="Sankoff D."/>
            <person name="Giuliano G."/>
            <person name="Albert V.A."/>
            <person name="Wincker P."/>
            <person name="Lashermes P."/>
        </authorList>
    </citation>
    <scope>NUCLEOTIDE SEQUENCE [LARGE SCALE GENOMIC DNA]</scope>
    <source>
        <strain evidence="3">cv. DH200-94</strain>
    </source>
</reference>
<dbReference type="Gramene" id="CDP07892">
    <property type="protein sequence ID" value="CDP07892"/>
    <property type="gene ID" value="GSCOC_T00025382001"/>
</dbReference>
<evidence type="ECO:0000313" key="3">
    <source>
        <dbReference type="Proteomes" id="UP000295252"/>
    </source>
</evidence>
<feature type="transmembrane region" description="Helical" evidence="1">
    <location>
        <begin position="45"/>
        <end position="70"/>
    </location>
</feature>
<sequence length="79" mass="9332">MRSSKQLQWYYAAIKKSSKKTNAAFGFCSPKRQRFNPSTRFFRKFLHFSFSFALCFLFFFLVVFLSPAAFHSFSFLVST</sequence>
<evidence type="ECO:0000313" key="2">
    <source>
        <dbReference type="EMBL" id="CDP07892.1"/>
    </source>
</evidence>
<dbReference type="Proteomes" id="UP000295252">
    <property type="component" value="Chromosome X"/>
</dbReference>
<name>A0A068UHX3_COFCA</name>
<keyword evidence="1" id="KW-0472">Membrane</keyword>
<dbReference type="AlphaFoldDB" id="A0A068UHX3"/>
<protein>
    <submittedName>
        <fullName evidence="2">Uncharacterized protein</fullName>
    </submittedName>
</protein>
<dbReference type="EMBL" id="HG739112">
    <property type="protein sequence ID" value="CDP07892.1"/>
    <property type="molecule type" value="Genomic_DNA"/>
</dbReference>